<evidence type="ECO:0000313" key="1">
    <source>
        <dbReference type="EMBL" id="KIK99001.1"/>
    </source>
</evidence>
<gene>
    <name evidence="1" type="ORF">PAXRUDRAFT_823226</name>
</gene>
<dbReference type="AlphaFoldDB" id="A0A0D0E408"/>
<reference evidence="2" key="2">
    <citation type="submission" date="2015-01" db="EMBL/GenBank/DDBJ databases">
        <title>Evolutionary Origins and Diversification of the Mycorrhizal Mutualists.</title>
        <authorList>
            <consortium name="DOE Joint Genome Institute"/>
            <consortium name="Mycorrhizal Genomics Consortium"/>
            <person name="Kohler A."/>
            <person name="Kuo A."/>
            <person name="Nagy L.G."/>
            <person name="Floudas D."/>
            <person name="Copeland A."/>
            <person name="Barry K.W."/>
            <person name="Cichocki N."/>
            <person name="Veneault-Fourrey C."/>
            <person name="LaButti K."/>
            <person name="Lindquist E.A."/>
            <person name="Lipzen A."/>
            <person name="Lundell T."/>
            <person name="Morin E."/>
            <person name="Murat C."/>
            <person name="Riley R."/>
            <person name="Ohm R."/>
            <person name="Sun H."/>
            <person name="Tunlid A."/>
            <person name="Henrissat B."/>
            <person name="Grigoriev I.V."/>
            <person name="Hibbett D.S."/>
            <person name="Martin F."/>
        </authorList>
    </citation>
    <scope>NUCLEOTIDE SEQUENCE [LARGE SCALE GENOMIC DNA]</scope>
    <source>
        <strain evidence="2">Ve08.2h10</strain>
    </source>
</reference>
<keyword evidence="2" id="KW-1185">Reference proteome</keyword>
<evidence type="ECO:0000313" key="2">
    <source>
        <dbReference type="Proteomes" id="UP000054538"/>
    </source>
</evidence>
<proteinExistence type="predicted"/>
<dbReference type="EMBL" id="KN824873">
    <property type="protein sequence ID" value="KIK99001.1"/>
    <property type="molecule type" value="Genomic_DNA"/>
</dbReference>
<dbReference type="HOGENOM" id="CLU_165187_0_0_1"/>
<protein>
    <submittedName>
        <fullName evidence="1">Uncharacterized protein</fullName>
    </submittedName>
</protein>
<dbReference type="Proteomes" id="UP000054538">
    <property type="component" value="Unassembled WGS sequence"/>
</dbReference>
<organism evidence="1 2">
    <name type="scientific">Paxillus rubicundulus Ve08.2h10</name>
    <dbReference type="NCBI Taxonomy" id="930991"/>
    <lineage>
        <taxon>Eukaryota</taxon>
        <taxon>Fungi</taxon>
        <taxon>Dikarya</taxon>
        <taxon>Basidiomycota</taxon>
        <taxon>Agaricomycotina</taxon>
        <taxon>Agaricomycetes</taxon>
        <taxon>Agaricomycetidae</taxon>
        <taxon>Boletales</taxon>
        <taxon>Paxilineae</taxon>
        <taxon>Paxillaceae</taxon>
        <taxon>Paxillus</taxon>
    </lineage>
</organism>
<dbReference type="OrthoDB" id="2662268at2759"/>
<sequence length="110" mass="12108">MAGSLGIRKVSLTIAWPGYEHAEWTLCLDLFTPSGPLTRGQLAVQIANAFSGYVLKMSGQTPSQNAASWRLACGGTGTSFERLVLTAFWNFVKNIFLFQIRLDTLQESHV</sequence>
<name>A0A0D0E408_9AGAM</name>
<dbReference type="InParanoid" id="A0A0D0E408"/>
<reference evidence="1 2" key="1">
    <citation type="submission" date="2014-04" db="EMBL/GenBank/DDBJ databases">
        <authorList>
            <consortium name="DOE Joint Genome Institute"/>
            <person name="Kuo A."/>
            <person name="Kohler A."/>
            <person name="Jargeat P."/>
            <person name="Nagy L.G."/>
            <person name="Floudas D."/>
            <person name="Copeland A."/>
            <person name="Barry K.W."/>
            <person name="Cichocki N."/>
            <person name="Veneault-Fourrey C."/>
            <person name="LaButti K."/>
            <person name="Lindquist E.A."/>
            <person name="Lipzen A."/>
            <person name="Lundell T."/>
            <person name="Morin E."/>
            <person name="Murat C."/>
            <person name="Sun H."/>
            <person name="Tunlid A."/>
            <person name="Henrissat B."/>
            <person name="Grigoriev I.V."/>
            <person name="Hibbett D.S."/>
            <person name="Martin F."/>
            <person name="Nordberg H.P."/>
            <person name="Cantor M.N."/>
            <person name="Hua S.X."/>
        </authorList>
    </citation>
    <scope>NUCLEOTIDE SEQUENCE [LARGE SCALE GENOMIC DNA]</scope>
    <source>
        <strain evidence="1 2">Ve08.2h10</strain>
    </source>
</reference>
<accession>A0A0D0E408</accession>